<keyword evidence="1" id="KW-0472">Membrane</keyword>
<reference evidence="2" key="2">
    <citation type="submission" date="2021-09" db="EMBL/GenBank/DDBJ databases">
        <authorList>
            <person name="Gilroy R."/>
        </authorList>
    </citation>
    <scope>NUCLEOTIDE SEQUENCE</scope>
    <source>
        <strain evidence="2">ChiSjej2B20-17149</strain>
    </source>
</reference>
<dbReference type="RefSeq" id="WP_278918106.1">
    <property type="nucleotide sequence ID" value="NZ_DYTS01000382.1"/>
</dbReference>
<keyword evidence="1" id="KW-1133">Transmembrane helix</keyword>
<accession>A0A921T9T1</accession>
<dbReference type="Proteomes" id="UP000752172">
    <property type="component" value="Unassembled WGS sequence"/>
</dbReference>
<evidence type="ECO:0000256" key="1">
    <source>
        <dbReference type="SAM" id="Phobius"/>
    </source>
</evidence>
<reference evidence="2" key="1">
    <citation type="journal article" date="2021" name="PeerJ">
        <title>Extensive microbial diversity within the chicken gut microbiome revealed by metagenomics and culture.</title>
        <authorList>
            <person name="Gilroy R."/>
            <person name="Ravi A."/>
            <person name="Getino M."/>
            <person name="Pursley I."/>
            <person name="Horton D.L."/>
            <person name="Alikhan N.F."/>
            <person name="Baker D."/>
            <person name="Gharbi K."/>
            <person name="Hall N."/>
            <person name="Watson M."/>
            <person name="Adriaenssens E.M."/>
            <person name="Foster-Nyarko E."/>
            <person name="Jarju S."/>
            <person name="Secka A."/>
            <person name="Antonio M."/>
            <person name="Oren A."/>
            <person name="Chaudhuri R.R."/>
            <person name="La Ragione R."/>
            <person name="Hildebrand F."/>
            <person name="Pallen M.J."/>
        </authorList>
    </citation>
    <scope>NUCLEOTIDE SEQUENCE</scope>
    <source>
        <strain evidence="2">ChiSjej2B20-17149</strain>
    </source>
</reference>
<protein>
    <submittedName>
        <fullName evidence="2">Uncharacterized protein</fullName>
    </submittedName>
</protein>
<proteinExistence type="predicted"/>
<feature type="transmembrane region" description="Helical" evidence="1">
    <location>
        <begin position="21"/>
        <end position="41"/>
    </location>
</feature>
<evidence type="ECO:0000313" key="2">
    <source>
        <dbReference type="EMBL" id="HJH21299.1"/>
    </source>
</evidence>
<sequence length="83" mass="8903">MGPASTEFATRSLAKAAKYSRWTLFLVLALTITFVIVALIAKQPIDQKEIASSIAPILIILAGISVVSNFARVMILAKGQKTN</sequence>
<dbReference type="AlphaFoldDB" id="A0A921T9T1"/>
<comment type="caution">
    <text evidence="2">The sequence shown here is derived from an EMBL/GenBank/DDBJ whole genome shotgun (WGS) entry which is preliminary data.</text>
</comment>
<feature type="transmembrane region" description="Helical" evidence="1">
    <location>
        <begin position="53"/>
        <end position="75"/>
    </location>
</feature>
<evidence type="ECO:0000313" key="3">
    <source>
        <dbReference type="Proteomes" id="UP000752172"/>
    </source>
</evidence>
<name>A0A921T9T1_9PSED</name>
<dbReference type="EMBL" id="DYTS01000382">
    <property type="protein sequence ID" value="HJH21299.1"/>
    <property type="molecule type" value="Genomic_DNA"/>
</dbReference>
<keyword evidence="1" id="KW-0812">Transmembrane</keyword>
<gene>
    <name evidence="2" type="ORF">K8W20_21655</name>
</gene>
<organism evidence="2 3">
    <name type="scientific">Pseudomonas lactis</name>
    <dbReference type="NCBI Taxonomy" id="1615674"/>
    <lineage>
        <taxon>Bacteria</taxon>
        <taxon>Pseudomonadati</taxon>
        <taxon>Pseudomonadota</taxon>
        <taxon>Gammaproteobacteria</taxon>
        <taxon>Pseudomonadales</taxon>
        <taxon>Pseudomonadaceae</taxon>
        <taxon>Pseudomonas</taxon>
    </lineage>
</organism>